<dbReference type="Proteomes" id="UP000011518">
    <property type="component" value="Unassembled WGS sequence"/>
</dbReference>
<feature type="transmembrane region" description="Helical" evidence="8">
    <location>
        <begin position="84"/>
        <end position="106"/>
    </location>
</feature>
<evidence type="ECO:0000256" key="1">
    <source>
        <dbReference type="ARBA" id="ARBA00004141"/>
    </source>
</evidence>
<evidence type="ECO:0000256" key="5">
    <source>
        <dbReference type="ARBA" id="ARBA00023136"/>
    </source>
</evidence>
<evidence type="ECO:0000313" key="10">
    <source>
        <dbReference type="EMBL" id="ELW48775.1"/>
    </source>
</evidence>
<name>L9JDS9_TUPCH</name>
<evidence type="ECO:0000256" key="7">
    <source>
        <dbReference type="ARBA" id="ARBA00023224"/>
    </source>
</evidence>
<dbReference type="PANTHER" id="PTHR48002">
    <property type="entry name" value="OLFACTORY RECEPTOR"/>
    <property type="match status" value="1"/>
</dbReference>
<dbReference type="InterPro" id="IPR050427">
    <property type="entry name" value="Olfactory_Receptors"/>
</dbReference>
<accession>L9JDS9</accession>
<dbReference type="GO" id="GO:0016020">
    <property type="term" value="C:membrane"/>
    <property type="evidence" value="ECO:0007669"/>
    <property type="project" value="UniProtKB-SubCell"/>
</dbReference>
<keyword evidence="7" id="KW-0807">Transducer</keyword>
<evidence type="ECO:0000256" key="2">
    <source>
        <dbReference type="ARBA" id="ARBA00022692"/>
    </source>
</evidence>
<protein>
    <submittedName>
        <fullName evidence="10">Olfactory receptor 4C6</fullName>
    </submittedName>
</protein>
<dbReference type="PROSITE" id="PS00237">
    <property type="entry name" value="G_PROTEIN_RECEP_F1_1"/>
    <property type="match status" value="1"/>
</dbReference>
<evidence type="ECO:0000259" key="9">
    <source>
        <dbReference type="PROSITE" id="PS50262"/>
    </source>
</evidence>
<dbReference type="InterPro" id="IPR017452">
    <property type="entry name" value="GPCR_Rhodpsn_7TM"/>
</dbReference>
<dbReference type="Gene3D" id="1.20.1070.10">
    <property type="entry name" value="Rhodopsin 7-helix transmembrane proteins"/>
    <property type="match status" value="1"/>
</dbReference>
<dbReference type="Pfam" id="PF00001">
    <property type="entry name" value="7tm_1"/>
    <property type="match status" value="1"/>
</dbReference>
<dbReference type="EMBL" id="KB321024">
    <property type="protein sequence ID" value="ELW48775.1"/>
    <property type="molecule type" value="Genomic_DNA"/>
</dbReference>
<dbReference type="InterPro" id="IPR000276">
    <property type="entry name" value="GPCR_Rhodpsn"/>
</dbReference>
<evidence type="ECO:0000313" key="11">
    <source>
        <dbReference type="Proteomes" id="UP000011518"/>
    </source>
</evidence>
<comment type="subcellular location">
    <subcellularLocation>
        <location evidence="1">Membrane</location>
        <topology evidence="1">Multi-pass membrane protein</topology>
    </subcellularLocation>
</comment>
<proteinExistence type="predicted"/>
<sequence>MKQGLLIVSNSKYQWGWGGVERCTVFGNLLIAVTMTSSQSLKSPMYFFLTSLSHMDVTYSSIIIPKVVVDSLSKSTTISLKGCMTQLFVEHFFGSVGIILLIVMAYDRYMAICKPLQYTAIMSPPVCCLKGGGFGRGGESLHVTIQLLFMY</sequence>
<dbReference type="GO" id="GO:0004930">
    <property type="term" value="F:G protein-coupled receptor activity"/>
    <property type="evidence" value="ECO:0007669"/>
    <property type="project" value="UniProtKB-KW"/>
</dbReference>
<evidence type="ECO:0000256" key="4">
    <source>
        <dbReference type="ARBA" id="ARBA00023040"/>
    </source>
</evidence>
<dbReference type="PROSITE" id="PS50262">
    <property type="entry name" value="G_PROTEIN_RECEP_F1_2"/>
    <property type="match status" value="1"/>
</dbReference>
<feature type="domain" description="G-protein coupled receptors family 1 profile" evidence="9">
    <location>
        <begin position="27"/>
        <end position="151"/>
    </location>
</feature>
<evidence type="ECO:0000256" key="6">
    <source>
        <dbReference type="ARBA" id="ARBA00023170"/>
    </source>
</evidence>
<reference evidence="11" key="2">
    <citation type="journal article" date="2013" name="Nat. Commun.">
        <title>Genome of the Chinese tree shrew.</title>
        <authorList>
            <person name="Fan Y."/>
            <person name="Huang Z.Y."/>
            <person name="Cao C.C."/>
            <person name="Chen C.S."/>
            <person name="Chen Y.X."/>
            <person name="Fan D.D."/>
            <person name="He J."/>
            <person name="Hou H.L."/>
            <person name="Hu L."/>
            <person name="Hu X.T."/>
            <person name="Jiang X.T."/>
            <person name="Lai R."/>
            <person name="Lang Y.S."/>
            <person name="Liang B."/>
            <person name="Liao S.G."/>
            <person name="Mu D."/>
            <person name="Ma Y.Y."/>
            <person name="Niu Y.Y."/>
            <person name="Sun X.Q."/>
            <person name="Xia J.Q."/>
            <person name="Xiao J."/>
            <person name="Xiong Z.Q."/>
            <person name="Xu L."/>
            <person name="Yang L."/>
            <person name="Zhang Y."/>
            <person name="Zhao W."/>
            <person name="Zhao X.D."/>
            <person name="Zheng Y.T."/>
            <person name="Zhou J.M."/>
            <person name="Zhu Y.B."/>
            <person name="Zhang G.J."/>
            <person name="Wang J."/>
            <person name="Yao Y.G."/>
        </authorList>
    </citation>
    <scope>NUCLEOTIDE SEQUENCE [LARGE SCALE GENOMIC DNA]</scope>
</reference>
<evidence type="ECO:0000256" key="8">
    <source>
        <dbReference type="SAM" id="Phobius"/>
    </source>
</evidence>
<keyword evidence="11" id="KW-1185">Reference proteome</keyword>
<keyword evidence="2 8" id="KW-0812">Transmembrane</keyword>
<dbReference type="SUPFAM" id="SSF81321">
    <property type="entry name" value="Family A G protein-coupled receptor-like"/>
    <property type="match status" value="1"/>
</dbReference>
<reference evidence="11" key="1">
    <citation type="submission" date="2012-07" db="EMBL/GenBank/DDBJ databases">
        <title>Genome of the Chinese tree shrew, a rising model animal genetically related to primates.</title>
        <authorList>
            <person name="Zhang G."/>
            <person name="Fan Y."/>
            <person name="Yao Y."/>
            <person name="Huang Z."/>
        </authorList>
    </citation>
    <scope>NUCLEOTIDE SEQUENCE [LARGE SCALE GENOMIC DNA]</scope>
</reference>
<keyword evidence="5 8" id="KW-0472">Membrane</keyword>
<keyword evidence="6 10" id="KW-0675">Receptor</keyword>
<keyword evidence="3 8" id="KW-1133">Transmembrane helix</keyword>
<evidence type="ECO:0000256" key="3">
    <source>
        <dbReference type="ARBA" id="ARBA00022989"/>
    </source>
</evidence>
<dbReference type="AlphaFoldDB" id="L9JDS9"/>
<gene>
    <name evidence="10" type="ORF">TREES_T100011015</name>
</gene>
<organism evidence="10 11">
    <name type="scientific">Tupaia chinensis</name>
    <name type="common">Chinese tree shrew</name>
    <name type="synonym">Tupaia belangeri chinensis</name>
    <dbReference type="NCBI Taxonomy" id="246437"/>
    <lineage>
        <taxon>Eukaryota</taxon>
        <taxon>Metazoa</taxon>
        <taxon>Chordata</taxon>
        <taxon>Craniata</taxon>
        <taxon>Vertebrata</taxon>
        <taxon>Euteleostomi</taxon>
        <taxon>Mammalia</taxon>
        <taxon>Eutheria</taxon>
        <taxon>Euarchontoglires</taxon>
        <taxon>Scandentia</taxon>
        <taxon>Tupaiidae</taxon>
        <taxon>Tupaia</taxon>
    </lineage>
</organism>
<dbReference type="InParanoid" id="L9JDS9"/>
<keyword evidence="4" id="KW-0297">G-protein coupled receptor</keyword>